<dbReference type="PANTHER" id="PTHR30501:SF2">
    <property type="entry name" value="UPF0597 PROTEIN YHAM"/>
    <property type="match status" value="1"/>
</dbReference>
<dbReference type="AlphaFoldDB" id="A0A3P8KWX7"/>
<evidence type="ECO:0000313" key="4">
    <source>
        <dbReference type="Proteomes" id="UP000274346"/>
    </source>
</evidence>
<dbReference type="HAMAP" id="MF_01845">
    <property type="entry name" value="UPF0597"/>
    <property type="match status" value="1"/>
</dbReference>
<evidence type="ECO:0000313" key="3">
    <source>
        <dbReference type="EMBL" id="VDR26852.1"/>
    </source>
</evidence>
<proteinExistence type="inferred from homology"/>
<name>A0A3P8KWX7_RAOTE</name>
<evidence type="ECO:0000259" key="2">
    <source>
        <dbReference type="Pfam" id="PF03313"/>
    </source>
</evidence>
<dbReference type="PIRSF" id="PIRSF006054">
    <property type="entry name" value="UCP006054"/>
    <property type="match status" value="1"/>
</dbReference>
<dbReference type="Proteomes" id="UP000274346">
    <property type="component" value="Chromosome"/>
</dbReference>
<dbReference type="InterPro" id="IPR005130">
    <property type="entry name" value="Ser_deHydtase-like_asu"/>
</dbReference>
<dbReference type="InterPro" id="IPR021144">
    <property type="entry name" value="UPF0597"/>
</dbReference>
<accession>A0A3P8KWX7</accession>
<dbReference type="KEGG" id="rtg:NCTC13098_03210"/>
<dbReference type="GO" id="GO:0080146">
    <property type="term" value="F:L-cysteine desulfhydrase activity"/>
    <property type="evidence" value="ECO:0007669"/>
    <property type="project" value="TreeGrafter"/>
</dbReference>
<comment type="similarity">
    <text evidence="1">Belongs to the UPF0597 family.</text>
</comment>
<sequence>MPHRETRVEWNAFITVLRQEVKPALGCTEPVSVALACAVAARQLSGAIVRIEASVSPNLMKNGMGVTVPGTDMLGLPIAAALGAIAGDPQANLEVLKSASQRQIAAAKALLTVGAVRIVLQEPCEEALYVRARVYAGDQHATVTIIGDHTNVVSIEKMGQPVFVKTAEPGGGDRPQPLAQVAASSLRQLYDFIRDVPCAEIDFILAAAQMNNALSKRGLAKEWGLHIGPTFKRQVDKGLAADDIFNEILYRTSAASDARMGGATLPAMTNSGSGNQGITATLPVVVAAERLGASRQQLIRALALSHLVAIYIHSKLPRLSALCATTTAAMGAAAGIIWLMAGSYDNIAMAVNNMIGDISGMICDGASSSCSMKVSTSVSCAWKATLLALDNSVVSASDGIVERDVESSIRNLCAIAAQAMQHTDRQIITIMAGKRY</sequence>
<protein>
    <recommendedName>
        <fullName evidence="1">UPF0597 protein NCTC13098_03210</fullName>
    </recommendedName>
</protein>
<organism evidence="3 4">
    <name type="scientific">Raoultella terrigena</name>
    <name type="common">Klebsiella terrigena</name>
    <dbReference type="NCBI Taxonomy" id="577"/>
    <lineage>
        <taxon>Bacteria</taxon>
        <taxon>Pseudomonadati</taxon>
        <taxon>Pseudomonadota</taxon>
        <taxon>Gammaproteobacteria</taxon>
        <taxon>Enterobacterales</taxon>
        <taxon>Enterobacteriaceae</taxon>
        <taxon>Klebsiella/Raoultella group</taxon>
        <taxon>Raoultella</taxon>
    </lineage>
</organism>
<dbReference type="Pfam" id="PF03313">
    <property type="entry name" value="SDH_alpha"/>
    <property type="match status" value="1"/>
</dbReference>
<reference evidence="3 4" key="1">
    <citation type="submission" date="2018-12" db="EMBL/GenBank/DDBJ databases">
        <authorList>
            <consortium name="Pathogen Informatics"/>
        </authorList>
    </citation>
    <scope>NUCLEOTIDE SEQUENCE [LARGE SCALE GENOMIC DNA]</scope>
    <source>
        <strain evidence="3 4">NCTC13098</strain>
    </source>
</reference>
<feature type="domain" description="Serine dehydratase-like alpha subunit" evidence="2">
    <location>
        <begin position="92"/>
        <end position="428"/>
    </location>
</feature>
<gene>
    <name evidence="3" type="ORF">NCTC13098_03210</name>
</gene>
<dbReference type="PANTHER" id="PTHR30501">
    <property type="entry name" value="UPF0597 PROTEIN YHAM"/>
    <property type="match status" value="1"/>
</dbReference>
<dbReference type="EMBL" id="LR131271">
    <property type="protein sequence ID" value="VDR26852.1"/>
    <property type="molecule type" value="Genomic_DNA"/>
</dbReference>
<dbReference type="GO" id="GO:0019450">
    <property type="term" value="P:L-cysteine catabolic process to pyruvate"/>
    <property type="evidence" value="ECO:0007669"/>
    <property type="project" value="TreeGrafter"/>
</dbReference>
<evidence type="ECO:0000256" key="1">
    <source>
        <dbReference type="HAMAP-Rule" id="MF_01845"/>
    </source>
</evidence>